<dbReference type="PANTHER" id="PTHR42811">
    <property type="entry name" value="SERINE ACETYLTRANSFERASE"/>
    <property type="match status" value="1"/>
</dbReference>
<reference evidence="8" key="1">
    <citation type="journal article" date="2022" name="bioRxiv">
        <title>Genomics of Preaxostyla Flagellates Illuminates Evolutionary Transitions and the Path Towards Mitochondrial Loss.</title>
        <authorList>
            <person name="Novak L.V.F."/>
            <person name="Treitli S.C."/>
            <person name="Pyrih J."/>
            <person name="Halakuc P."/>
            <person name="Pipaliya S.V."/>
            <person name="Vacek V."/>
            <person name="Brzon O."/>
            <person name="Soukal P."/>
            <person name="Eme L."/>
            <person name="Dacks J.B."/>
            <person name="Karnkowska A."/>
            <person name="Elias M."/>
            <person name="Hampl V."/>
        </authorList>
    </citation>
    <scope>NUCLEOTIDE SEQUENCE</scope>
    <source>
        <strain evidence="8">RCP-MX</strain>
    </source>
</reference>
<dbReference type="NCBIfam" id="NF041874">
    <property type="entry name" value="EPS_EpsC"/>
    <property type="match status" value="1"/>
</dbReference>
<dbReference type="Proteomes" id="UP001141327">
    <property type="component" value="Unassembled WGS sequence"/>
</dbReference>
<dbReference type="EMBL" id="JAPMOS010000032">
    <property type="protein sequence ID" value="KAJ4458243.1"/>
    <property type="molecule type" value="Genomic_DNA"/>
</dbReference>
<protein>
    <recommendedName>
        <fullName evidence="2">serine O-acetyltransferase</fullName>
        <ecNumber evidence="2">2.3.1.30</ecNumber>
    </recommendedName>
</protein>
<evidence type="ECO:0000256" key="5">
    <source>
        <dbReference type="ARBA" id="ARBA00023315"/>
    </source>
</evidence>
<dbReference type="InterPro" id="IPR018357">
    <property type="entry name" value="Hexapep_transf_CS"/>
</dbReference>
<keyword evidence="7" id="KW-1133">Transmembrane helix</keyword>
<dbReference type="InterPro" id="IPR053376">
    <property type="entry name" value="Serine_acetyltransferase"/>
</dbReference>
<dbReference type="Gene3D" id="1.10.3130.10">
    <property type="entry name" value="serine acetyltransferase, domain 1"/>
    <property type="match status" value="1"/>
</dbReference>
<keyword evidence="7" id="KW-0812">Transmembrane</keyword>
<evidence type="ECO:0000313" key="8">
    <source>
        <dbReference type="EMBL" id="KAJ4458243.1"/>
    </source>
</evidence>
<dbReference type="Pfam" id="PF00132">
    <property type="entry name" value="Hexapep"/>
    <property type="match status" value="1"/>
</dbReference>
<gene>
    <name evidence="8" type="ORF">PAPYR_6062</name>
</gene>
<name>A0ABQ8UHH3_9EUKA</name>
<dbReference type="SUPFAM" id="SSF51161">
    <property type="entry name" value="Trimeric LpxA-like enzymes"/>
    <property type="match status" value="1"/>
</dbReference>
<comment type="caution">
    <text evidence="8">The sequence shown here is derived from an EMBL/GenBank/DDBJ whole genome shotgun (WGS) entry which is preliminary data.</text>
</comment>
<dbReference type="InterPro" id="IPR045304">
    <property type="entry name" value="LbH_SAT"/>
</dbReference>
<dbReference type="PROSITE" id="PS00101">
    <property type="entry name" value="HEXAPEP_TRANSFERASES"/>
    <property type="match status" value="1"/>
</dbReference>
<proteinExistence type="inferred from homology"/>
<keyword evidence="4 8" id="KW-0808">Transferase</keyword>
<dbReference type="GO" id="GO:0009001">
    <property type="term" value="F:serine O-acetyltransferase activity"/>
    <property type="evidence" value="ECO:0007669"/>
    <property type="project" value="UniProtKB-EC"/>
</dbReference>
<dbReference type="InterPro" id="IPR005881">
    <property type="entry name" value="Ser_O-AcTrfase"/>
</dbReference>
<dbReference type="EC" id="2.3.1.30" evidence="2"/>
<evidence type="ECO:0000313" key="9">
    <source>
        <dbReference type="Proteomes" id="UP001141327"/>
    </source>
</evidence>
<keyword evidence="3" id="KW-0028">Amino-acid biosynthesis</keyword>
<comment type="similarity">
    <text evidence="1">Belongs to the transferase hexapeptide repeat family.</text>
</comment>
<dbReference type="NCBIfam" id="TIGR01172">
    <property type="entry name" value="cysE"/>
    <property type="match status" value="1"/>
</dbReference>
<keyword evidence="9" id="KW-1185">Reference proteome</keyword>
<dbReference type="InterPro" id="IPR042122">
    <property type="entry name" value="Ser_AcTrfase_N_sf"/>
</dbReference>
<organism evidence="8 9">
    <name type="scientific">Paratrimastix pyriformis</name>
    <dbReference type="NCBI Taxonomy" id="342808"/>
    <lineage>
        <taxon>Eukaryota</taxon>
        <taxon>Metamonada</taxon>
        <taxon>Preaxostyla</taxon>
        <taxon>Paratrimastigidae</taxon>
        <taxon>Paratrimastix</taxon>
    </lineage>
</organism>
<keyword evidence="7" id="KW-0472">Membrane</keyword>
<evidence type="ECO:0000256" key="7">
    <source>
        <dbReference type="SAM" id="Phobius"/>
    </source>
</evidence>
<feature type="region of interest" description="Disordered" evidence="6">
    <location>
        <begin position="309"/>
        <end position="337"/>
    </location>
</feature>
<evidence type="ECO:0000256" key="4">
    <source>
        <dbReference type="ARBA" id="ARBA00022679"/>
    </source>
</evidence>
<evidence type="ECO:0000256" key="6">
    <source>
        <dbReference type="SAM" id="MobiDB-lite"/>
    </source>
</evidence>
<dbReference type="InterPro" id="IPR011004">
    <property type="entry name" value="Trimer_LpxA-like_sf"/>
</dbReference>
<accession>A0ABQ8UHH3</accession>
<keyword evidence="5 8" id="KW-0012">Acyltransferase</keyword>
<evidence type="ECO:0000256" key="3">
    <source>
        <dbReference type="ARBA" id="ARBA00022605"/>
    </source>
</evidence>
<dbReference type="Gene3D" id="2.160.10.10">
    <property type="entry name" value="Hexapeptide repeat proteins"/>
    <property type="match status" value="1"/>
</dbReference>
<feature type="transmembrane region" description="Helical" evidence="7">
    <location>
        <begin position="28"/>
        <end position="45"/>
    </location>
</feature>
<dbReference type="InterPro" id="IPR001451">
    <property type="entry name" value="Hexapep"/>
</dbReference>
<evidence type="ECO:0000256" key="2">
    <source>
        <dbReference type="ARBA" id="ARBA00013266"/>
    </source>
</evidence>
<evidence type="ECO:0000256" key="1">
    <source>
        <dbReference type="ARBA" id="ARBA00007274"/>
    </source>
</evidence>
<sequence>MLFRTVSVIDTFISEALCSLAHIGLPRLFGMMLATVAFIYISTFIPSDIEAILKFDPATRNIVEALLCMPGLHAVWAHRLAHIGYKLGIPLLPRMMNYVARFLFGIDIHPGATLGKGVVIDHALGTVIGETAVVGDYCLIYQGVTLGGTGKSTTFKRHPTVGSHVVIGCGAKILGPINIGNHVRIGAGSVVLHDVPDFCTAVGVPARVIQRSGTERDLTNQELSHQNLPDIEAIAMVDLKHSQQLVSTEFQRIITFLQTFAVTNYPPVASTSQGGAPKVALTPLPVLGDQPRTLLVPESPEFESLEKAAAVSPSFGRDHKGTTISGTRLPQSKLKKKNHIEKALC</sequence>
<dbReference type="CDD" id="cd03354">
    <property type="entry name" value="LbH_SAT"/>
    <property type="match status" value="1"/>
</dbReference>